<organism evidence="2 3">
    <name type="scientific">Caenorhabditis briggsae</name>
    <dbReference type="NCBI Taxonomy" id="6238"/>
    <lineage>
        <taxon>Eukaryota</taxon>
        <taxon>Metazoa</taxon>
        <taxon>Ecdysozoa</taxon>
        <taxon>Nematoda</taxon>
        <taxon>Chromadorea</taxon>
        <taxon>Rhabditida</taxon>
        <taxon>Rhabditina</taxon>
        <taxon>Rhabditomorpha</taxon>
        <taxon>Rhabditoidea</taxon>
        <taxon>Rhabditidae</taxon>
        <taxon>Peloderinae</taxon>
        <taxon>Caenorhabditis</taxon>
    </lineage>
</organism>
<feature type="chain" id="PRO_5042149212" evidence="1">
    <location>
        <begin position="22"/>
        <end position="105"/>
    </location>
</feature>
<dbReference type="Proteomes" id="UP000827892">
    <property type="component" value="Chromosome V"/>
</dbReference>
<proteinExistence type="predicted"/>
<name>A0AAE9A736_CAEBR</name>
<sequence length="105" mass="11569">MVINYSFLGLLLLLFVSITTAQLDTHFDDAQVYWPSQYKRSHQPAAAASEGEMFAFPGLRGLRGKRDPDYNKRVPMIGSFYVLVIRPVSCVCASAGSSSSSSNFL</sequence>
<dbReference type="EMBL" id="CP090895">
    <property type="protein sequence ID" value="ULT91021.1"/>
    <property type="molecule type" value="Genomic_DNA"/>
</dbReference>
<evidence type="ECO:0000313" key="3">
    <source>
        <dbReference type="Proteomes" id="UP000827892"/>
    </source>
</evidence>
<gene>
    <name evidence="2" type="ORF">L3Y34_008958</name>
</gene>
<evidence type="ECO:0000256" key="1">
    <source>
        <dbReference type="SAM" id="SignalP"/>
    </source>
</evidence>
<evidence type="ECO:0000313" key="2">
    <source>
        <dbReference type="EMBL" id="ULT91021.1"/>
    </source>
</evidence>
<keyword evidence="1" id="KW-0732">Signal</keyword>
<accession>A0AAE9A736</accession>
<feature type="signal peptide" evidence="1">
    <location>
        <begin position="1"/>
        <end position="21"/>
    </location>
</feature>
<reference evidence="2 3" key="1">
    <citation type="submission" date="2022-02" db="EMBL/GenBank/DDBJ databases">
        <title>Chromosome-level reference genomes for two strains of Caenorhabditis briggsae: an improved platform for comparative genomics.</title>
        <authorList>
            <person name="Stevens L."/>
            <person name="Andersen E.C."/>
        </authorList>
    </citation>
    <scope>NUCLEOTIDE SEQUENCE [LARGE SCALE GENOMIC DNA]</scope>
    <source>
        <strain evidence="2">QX1410_ONT</strain>
        <tissue evidence="2">Whole-organism</tissue>
    </source>
</reference>
<dbReference type="AlphaFoldDB" id="A0AAE9A736"/>
<protein>
    <submittedName>
        <fullName evidence="2">Uncharacterized protein</fullName>
    </submittedName>
</protein>